<feature type="compositionally biased region" description="Low complexity" evidence="2">
    <location>
        <begin position="735"/>
        <end position="747"/>
    </location>
</feature>
<feature type="compositionally biased region" description="Low complexity" evidence="2">
    <location>
        <begin position="1286"/>
        <end position="1299"/>
    </location>
</feature>
<organism evidence="4 5">
    <name type="scientific">Lasiosphaeria miniovina</name>
    <dbReference type="NCBI Taxonomy" id="1954250"/>
    <lineage>
        <taxon>Eukaryota</taxon>
        <taxon>Fungi</taxon>
        <taxon>Dikarya</taxon>
        <taxon>Ascomycota</taxon>
        <taxon>Pezizomycotina</taxon>
        <taxon>Sordariomycetes</taxon>
        <taxon>Sordariomycetidae</taxon>
        <taxon>Sordariales</taxon>
        <taxon>Lasiosphaeriaceae</taxon>
        <taxon>Lasiosphaeria</taxon>
    </lineage>
</organism>
<dbReference type="Gene3D" id="1.25.40.990">
    <property type="match status" value="1"/>
</dbReference>
<dbReference type="RefSeq" id="XP_060301060.1">
    <property type="nucleotide sequence ID" value="XM_060437157.1"/>
</dbReference>
<dbReference type="InterPro" id="IPR045107">
    <property type="entry name" value="SAC3/GANP/THP3"/>
</dbReference>
<feature type="non-terminal residue" evidence="4">
    <location>
        <position position="1374"/>
    </location>
</feature>
<dbReference type="GO" id="GO:0005737">
    <property type="term" value="C:cytoplasm"/>
    <property type="evidence" value="ECO:0007669"/>
    <property type="project" value="TreeGrafter"/>
</dbReference>
<feature type="region of interest" description="Disordered" evidence="2">
    <location>
        <begin position="119"/>
        <end position="211"/>
    </location>
</feature>
<feature type="region of interest" description="Disordered" evidence="2">
    <location>
        <begin position="693"/>
        <end position="747"/>
    </location>
</feature>
<feature type="region of interest" description="Disordered" evidence="2">
    <location>
        <begin position="42"/>
        <end position="105"/>
    </location>
</feature>
<sequence length="1374" mass="150949">MAAPVNNPFGAPPSQAFATPQPSPFAEPLFSASTPFGQAVFVGNANSSRPSSRGAGFNNPFGSPQASAPLPAATSQRTSPSPQNPFGAAPPPFAAAAAAAAAGASAGNVGYLSQLQNPLARPAPFAPSQPSARSRGKNKAQDQPGRNQARDQPGRNQARDQPGWNQARDRPERNQAQDQPERNQPRASRPGVVEAKGPLKEPSQQTKQLSEFAFNYANKIIGHLRKERLNPPSWPAEPGNPDKRGPIESLKEQYKKYRAKVYESLRKVEYIDDPEKRRKLEDALPFKGICEEMCPEFEQVSRIAEFDVKTEEKAPHGAAMALWAEPTRMVKKFGRSAAGQEAPLPMDVRTFAALRKTTDYLFNELLQSDANLPSMHNFLWDRTRGVRRDFTFHSQKSPEEMKELVHCFETITRFHTSALHLLSRKGFASSDFDQRQEVEQLGRTILSLVEAYDECREKRVTCKNEPEFRAYYLLLNAGDPSIAKRIPAWGKEYWFESREVQTAFSLIQAMEDVREPKGPIKPRRMTTLADTAFTNYFSIVEDSTVSYTMACIAEVHFTSVRQCILKNLVKAYARPRDAPRTITASDLNKMLRFDADEEAVEFAKLHNFEFSTWVPEGKDPVLGPYLLLNDRRKYVPSPRVTQAYSYKLVERKRNGQSLPYVIYNTIYDEVNETRNDEDSTDDLFVARSHAVDGISSPVPSQASEDSRVWTTTPSLPPLAGTSKDTPSGISPPAAPAETPAPKATAPAFPSFQSAAAGLRAFGQGTTPAQAASSTFTTPGQPPAPSPAPAPLPKENVALPVTSSITTPAPIFGSVQTQASLATASTIAQTPTFGFGKTQANTEIPKPIFGLGQASVPQTTSGPSTAPQPAQDISTPISPAPAWPSAPVSEVNDGAPKTTPTTIFPGRPSDTVPTKPFGLSDKPTSILSSGPGSSSSPFFTGEAASENAAPKKSTSLIPSQSPAVPAVVLTPPSEPLPSLFQGSVLPPAPKINSSAVAGPVFPTPGFPTTPTQPFPQSKSTPFLPQPGQPAQPTFPAVPAQQTPREPDPLSNFTNWFVTGDGGLMEQFIDTTVHDLVADVFEKFRKDEEDQKRKEHDYKSWQEARKFQVYNLRVKYFYRWQRNAREKARARILREGKEKMRAYRAQERVLQQKKKEDAERAEKEAKRAERRKLEAYGYRLSAMASERRSSVTDRRQSVEEQLLASGIFSGLRNERAVAQRVAKEAENDGPVSASFQYPASELELVLAKRSSIRGRQLESRESSVSKQDGWKTRSLREKFGLDARRSTSAGRSVNSSVNGSSQFRQSLPAVPKTTNFSRKRLAEESSDDERDPKRKSLGKANGYKSRHWDLRARGLVPMADGQWLPEAIANAVKDGK</sequence>
<evidence type="ECO:0000313" key="4">
    <source>
        <dbReference type="EMBL" id="KAK0728205.1"/>
    </source>
</evidence>
<feature type="compositionally biased region" description="Pro residues" evidence="2">
    <location>
        <begin position="779"/>
        <end position="791"/>
    </location>
</feature>
<feature type="compositionally biased region" description="Polar residues" evidence="2">
    <location>
        <begin position="765"/>
        <end position="777"/>
    </location>
</feature>
<dbReference type="PANTHER" id="PTHR12436">
    <property type="entry name" value="80 KDA MCM3-ASSOCIATED PROTEIN"/>
    <property type="match status" value="1"/>
</dbReference>
<feature type="region of interest" description="Disordered" evidence="2">
    <location>
        <begin position="765"/>
        <end position="794"/>
    </location>
</feature>
<dbReference type="Pfam" id="PF03399">
    <property type="entry name" value="SAC3_GANP"/>
    <property type="match status" value="1"/>
</dbReference>
<evidence type="ECO:0000256" key="2">
    <source>
        <dbReference type="SAM" id="MobiDB-lite"/>
    </source>
</evidence>
<feature type="region of interest" description="Disordered" evidence="2">
    <location>
        <begin position="1"/>
        <end position="30"/>
    </location>
</feature>
<feature type="compositionally biased region" description="Polar residues" evidence="2">
    <location>
        <begin position="697"/>
        <end position="713"/>
    </location>
</feature>
<dbReference type="GeneID" id="85320427"/>
<dbReference type="EMBL" id="JAUIRO010000002">
    <property type="protein sequence ID" value="KAK0728205.1"/>
    <property type="molecule type" value="Genomic_DNA"/>
</dbReference>
<gene>
    <name evidence="4" type="ORF">B0T26DRAFT_639676</name>
</gene>
<dbReference type="Proteomes" id="UP001172101">
    <property type="component" value="Unassembled WGS sequence"/>
</dbReference>
<dbReference type="GO" id="GO:0070390">
    <property type="term" value="C:transcription export complex 2"/>
    <property type="evidence" value="ECO:0007669"/>
    <property type="project" value="TreeGrafter"/>
</dbReference>
<feature type="compositionally biased region" description="Basic and acidic residues" evidence="2">
    <location>
        <begin position="167"/>
        <end position="184"/>
    </location>
</feature>
<feature type="coiled-coil region" evidence="1">
    <location>
        <begin position="1131"/>
        <end position="1169"/>
    </location>
</feature>
<dbReference type="PANTHER" id="PTHR12436:SF3">
    <property type="entry name" value="GERMINAL-CENTER ASSOCIATED NUCLEAR PROTEIN"/>
    <property type="match status" value="1"/>
</dbReference>
<proteinExistence type="predicted"/>
<name>A0AA40B5R8_9PEZI</name>
<dbReference type="InterPro" id="IPR005062">
    <property type="entry name" value="SAC3/GANP/THP3_conserved"/>
</dbReference>
<reference evidence="4" key="1">
    <citation type="submission" date="2023-06" db="EMBL/GenBank/DDBJ databases">
        <title>Genome-scale phylogeny and comparative genomics of the fungal order Sordariales.</title>
        <authorList>
            <consortium name="Lawrence Berkeley National Laboratory"/>
            <person name="Hensen N."/>
            <person name="Bonometti L."/>
            <person name="Westerberg I."/>
            <person name="Brannstrom I.O."/>
            <person name="Guillou S."/>
            <person name="Cros-Aarteil S."/>
            <person name="Calhoun S."/>
            <person name="Haridas S."/>
            <person name="Kuo A."/>
            <person name="Mondo S."/>
            <person name="Pangilinan J."/>
            <person name="Riley R."/>
            <person name="LaButti K."/>
            <person name="Andreopoulos B."/>
            <person name="Lipzen A."/>
            <person name="Chen C."/>
            <person name="Yanf M."/>
            <person name="Daum C."/>
            <person name="Ng V."/>
            <person name="Clum A."/>
            <person name="Steindorff A."/>
            <person name="Ohm R."/>
            <person name="Martin F."/>
            <person name="Silar P."/>
            <person name="Natvig D."/>
            <person name="Lalanne C."/>
            <person name="Gautier V."/>
            <person name="Ament-velasquez S.L."/>
            <person name="Kruys A."/>
            <person name="Hutchinson M.I."/>
            <person name="Powell A.J."/>
            <person name="Barry K."/>
            <person name="Miller A.N."/>
            <person name="Grigoriev I.V."/>
            <person name="Debuchy R."/>
            <person name="Gladieux P."/>
            <person name="Thoren M.H."/>
            <person name="Johannesson H."/>
        </authorList>
    </citation>
    <scope>NUCLEOTIDE SEQUENCE</scope>
    <source>
        <strain evidence="4">SMH2392-1A</strain>
    </source>
</reference>
<accession>A0AA40B5R8</accession>
<feature type="region of interest" description="Disordered" evidence="2">
    <location>
        <begin position="848"/>
        <end position="957"/>
    </location>
</feature>
<feature type="region of interest" description="Disordered" evidence="2">
    <location>
        <begin position="1279"/>
        <end position="1342"/>
    </location>
</feature>
<feature type="region of interest" description="Disordered" evidence="2">
    <location>
        <begin position="228"/>
        <end position="247"/>
    </location>
</feature>
<evidence type="ECO:0000256" key="1">
    <source>
        <dbReference type="SAM" id="Coils"/>
    </source>
</evidence>
<feature type="domain" description="SAC3/GANP/THP3 conserved" evidence="3">
    <location>
        <begin position="293"/>
        <end position="611"/>
    </location>
</feature>
<dbReference type="GO" id="GO:0006406">
    <property type="term" value="P:mRNA export from nucleus"/>
    <property type="evidence" value="ECO:0007669"/>
    <property type="project" value="TreeGrafter"/>
</dbReference>
<keyword evidence="5" id="KW-1185">Reference proteome</keyword>
<comment type="caution">
    <text evidence="4">The sequence shown here is derived from an EMBL/GenBank/DDBJ whole genome shotgun (WGS) entry which is preliminary data.</text>
</comment>
<feature type="compositionally biased region" description="Low complexity" evidence="2">
    <location>
        <begin position="94"/>
        <end position="104"/>
    </location>
</feature>
<feature type="region of interest" description="Disordered" evidence="2">
    <location>
        <begin position="1008"/>
        <end position="1048"/>
    </location>
</feature>
<feature type="compositionally biased region" description="Low complexity" evidence="2">
    <location>
        <begin position="927"/>
        <end position="938"/>
    </location>
</feature>
<protein>
    <submittedName>
        <fullName evidence="4">SAC3/GANP/Nin1/mts3/eIF-3 p25 family-domain-containing protein</fullName>
    </submittedName>
</protein>
<feature type="compositionally biased region" description="Polar residues" evidence="2">
    <location>
        <begin position="854"/>
        <end position="872"/>
    </location>
</feature>
<evidence type="ECO:0000313" key="5">
    <source>
        <dbReference type="Proteomes" id="UP001172101"/>
    </source>
</evidence>
<evidence type="ECO:0000259" key="3">
    <source>
        <dbReference type="Pfam" id="PF03399"/>
    </source>
</evidence>
<keyword evidence="1" id="KW-0175">Coiled coil</keyword>